<sequence length="119" mass="14099">GVTRKYKLDRSDFVSTRWVQDRDMHPLGPKKEKSDRQFPCDGCGRIYMYPTSLYSHRKYECGKEPQFPCPVESCTYKSKIKGNIKQHLYHKHKDYNITSIYKSMASELQNQMKIPLPFD</sequence>
<proteinExistence type="predicted"/>
<reference evidence="3" key="1">
    <citation type="submission" date="2019-08" db="EMBL/GenBank/DDBJ databases">
        <title>The genome of the North American firefly Photinus pyralis.</title>
        <authorList>
            <consortium name="Photinus pyralis genome working group"/>
            <person name="Fallon T.R."/>
            <person name="Sander Lower S.E."/>
            <person name="Weng J.-K."/>
        </authorList>
    </citation>
    <scope>NUCLEOTIDE SEQUENCE</scope>
    <source>
        <strain evidence="3">TRF0915ILg1</strain>
        <tissue evidence="3">Whole body</tissue>
    </source>
</reference>
<feature type="domain" description="C2H2-type" evidence="2">
    <location>
        <begin position="38"/>
        <end position="65"/>
    </location>
</feature>
<evidence type="ECO:0000259" key="2">
    <source>
        <dbReference type="PROSITE" id="PS50157"/>
    </source>
</evidence>
<evidence type="ECO:0000313" key="4">
    <source>
        <dbReference type="Proteomes" id="UP000801492"/>
    </source>
</evidence>
<keyword evidence="1" id="KW-0862">Zinc</keyword>
<gene>
    <name evidence="3" type="ORF">ILUMI_13430</name>
</gene>
<dbReference type="Proteomes" id="UP000801492">
    <property type="component" value="Unassembled WGS sequence"/>
</dbReference>
<dbReference type="GO" id="GO:0008270">
    <property type="term" value="F:zinc ion binding"/>
    <property type="evidence" value="ECO:0007669"/>
    <property type="project" value="UniProtKB-KW"/>
</dbReference>
<dbReference type="AlphaFoldDB" id="A0A8K0CW96"/>
<name>A0A8K0CW96_IGNLU</name>
<comment type="caution">
    <text evidence="3">The sequence shown here is derived from an EMBL/GenBank/DDBJ whole genome shotgun (WGS) entry which is preliminary data.</text>
</comment>
<keyword evidence="1" id="KW-0479">Metal-binding</keyword>
<accession>A0A8K0CW96</accession>
<organism evidence="3 4">
    <name type="scientific">Ignelater luminosus</name>
    <name type="common">Cucubano</name>
    <name type="synonym">Pyrophorus luminosus</name>
    <dbReference type="NCBI Taxonomy" id="2038154"/>
    <lineage>
        <taxon>Eukaryota</taxon>
        <taxon>Metazoa</taxon>
        <taxon>Ecdysozoa</taxon>
        <taxon>Arthropoda</taxon>
        <taxon>Hexapoda</taxon>
        <taxon>Insecta</taxon>
        <taxon>Pterygota</taxon>
        <taxon>Neoptera</taxon>
        <taxon>Endopterygota</taxon>
        <taxon>Coleoptera</taxon>
        <taxon>Polyphaga</taxon>
        <taxon>Elateriformia</taxon>
        <taxon>Elateroidea</taxon>
        <taxon>Elateridae</taxon>
        <taxon>Agrypninae</taxon>
        <taxon>Pyrophorini</taxon>
        <taxon>Ignelater</taxon>
    </lineage>
</organism>
<dbReference type="OrthoDB" id="10004641at2759"/>
<protein>
    <recommendedName>
        <fullName evidence="2">C2H2-type domain-containing protein</fullName>
    </recommendedName>
</protein>
<evidence type="ECO:0000313" key="3">
    <source>
        <dbReference type="EMBL" id="KAF2892746.1"/>
    </source>
</evidence>
<keyword evidence="1" id="KW-0863">Zinc-finger</keyword>
<keyword evidence="4" id="KW-1185">Reference proteome</keyword>
<dbReference type="EMBL" id="VTPC01008528">
    <property type="protein sequence ID" value="KAF2892746.1"/>
    <property type="molecule type" value="Genomic_DNA"/>
</dbReference>
<feature type="non-terminal residue" evidence="3">
    <location>
        <position position="1"/>
    </location>
</feature>
<dbReference type="Gene3D" id="3.30.160.60">
    <property type="entry name" value="Classic Zinc Finger"/>
    <property type="match status" value="1"/>
</dbReference>
<dbReference type="InterPro" id="IPR013087">
    <property type="entry name" value="Znf_C2H2_type"/>
</dbReference>
<dbReference type="PROSITE" id="PS50157">
    <property type="entry name" value="ZINC_FINGER_C2H2_2"/>
    <property type="match status" value="1"/>
</dbReference>
<evidence type="ECO:0000256" key="1">
    <source>
        <dbReference type="PROSITE-ProRule" id="PRU00042"/>
    </source>
</evidence>